<evidence type="ECO:0000259" key="1">
    <source>
        <dbReference type="Pfam" id="PF18803"/>
    </source>
</evidence>
<accession>A0A0C9SR71</accession>
<dbReference type="EMBL" id="KN819413">
    <property type="protein sequence ID" value="KIJ10189.1"/>
    <property type="molecule type" value="Genomic_DNA"/>
</dbReference>
<dbReference type="Pfam" id="PF18758">
    <property type="entry name" value="KDZ"/>
    <property type="match status" value="1"/>
</dbReference>
<feature type="domain" description="CxC2-like cysteine cluster KDZ transposase-associated" evidence="1">
    <location>
        <begin position="192"/>
        <end position="298"/>
    </location>
</feature>
<dbReference type="AlphaFoldDB" id="A0A0C9SR71"/>
<keyword evidence="3" id="KW-1185">Reference proteome</keyword>
<organism evidence="2 3">
    <name type="scientific">Paxillus involutus ATCC 200175</name>
    <dbReference type="NCBI Taxonomy" id="664439"/>
    <lineage>
        <taxon>Eukaryota</taxon>
        <taxon>Fungi</taxon>
        <taxon>Dikarya</taxon>
        <taxon>Basidiomycota</taxon>
        <taxon>Agaricomycotina</taxon>
        <taxon>Agaricomycetes</taxon>
        <taxon>Agaricomycetidae</taxon>
        <taxon>Boletales</taxon>
        <taxon>Paxilineae</taxon>
        <taxon>Paxillaceae</taxon>
        <taxon>Paxillus</taxon>
    </lineage>
</organism>
<sequence>MEPTPTTLSHRDSSPGVGAICFKLLWGFKVHKRKLDNYLPTGQHTKVRLDSQGSVRLTTKTFTVSKKSHAARDKKQAEQLLNSFSGFYEAEIPECVDNLPPEVDLSILDAQPRKQTASQERDDQLRELICLEGRCSSPETCSWCKEQPAILRCEDCLGIDMYCPLCALSYHQHNPLHRMKEWNGSYFERKTLKELGLWVQLGHPVGTKCCRPRAVANGDFVTIHNNGVHEINIDFCGCETAEMHTRQLLRMRWFPTSSDKPPTAATFTVLEQYHLLSLESKVSTYEYYSALARTSNNTKLLSVKDHYEQFMRMARKWRHLKLLKRFLYALFVAIDANFRLKRKVVSKDSKSSCSSHNAVNMANTKSTKRLAVTGVGTVECARHNFKRPCGTADLQVDTYVNMDYVFLSTVRSTGLKTLKVSYDIACQWHKNLRAQMATLPEDFWVDFEEMDITFLVPKFHLPAHIAACQPLSSFNWIPGAPERGWANINPVASSTKKMGPGHRRDTLDDHFCDWNWKKVTGLGAWVLCKIQEAVPERNEHLEYFNELTQFLNSKYPELLVKWQHEVEEWELDLTKPNPFVIKTTESSVRLQLAQDEAKIIASSKEPPLHPDVTPSVLIGAGINLEDQQRCLCIDRANLGQHVTDMQKSRVQQRSNGLMCRLEAWSNIQTLFIPGVSNLRNSATPITAGKLPLPEDFALHLPSQLCRSVACPLQLGQIKWQLCKGQAHDALNDYMLKFKDRFLHSQGANTRAHNCLKSVDAKVNASAAKYRAAHVVLCALGPLLKKVGWMTTLDTLANEDIPIQLEWCKTLARANRWSEEVELLFEEQRQILAFFGWHATWWSEKTNTVRTDEEAYAKGLQAYAKRQAALRQQLASHFRHMWRNTRRLLDLANNVGMGGQ</sequence>
<dbReference type="InterPro" id="IPR040521">
    <property type="entry name" value="KDZ"/>
</dbReference>
<gene>
    <name evidence="2" type="ORF">PAXINDRAFT_164291</name>
</gene>
<dbReference type="OrthoDB" id="3261436at2759"/>
<reference evidence="2 3" key="1">
    <citation type="submission" date="2014-06" db="EMBL/GenBank/DDBJ databases">
        <authorList>
            <consortium name="DOE Joint Genome Institute"/>
            <person name="Kuo A."/>
            <person name="Kohler A."/>
            <person name="Nagy L.G."/>
            <person name="Floudas D."/>
            <person name="Copeland A."/>
            <person name="Barry K.W."/>
            <person name="Cichocki N."/>
            <person name="Veneault-Fourrey C."/>
            <person name="LaButti K."/>
            <person name="Lindquist E.A."/>
            <person name="Lipzen A."/>
            <person name="Lundell T."/>
            <person name="Morin E."/>
            <person name="Murat C."/>
            <person name="Sun H."/>
            <person name="Tunlid A."/>
            <person name="Henrissat B."/>
            <person name="Grigoriev I.V."/>
            <person name="Hibbett D.S."/>
            <person name="Martin F."/>
            <person name="Nordberg H.P."/>
            <person name="Cantor M.N."/>
            <person name="Hua S.X."/>
        </authorList>
    </citation>
    <scope>NUCLEOTIDE SEQUENCE [LARGE SCALE GENOMIC DNA]</scope>
    <source>
        <strain evidence="2 3">ATCC 200175</strain>
    </source>
</reference>
<protein>
    <recommendedName>
        <fullName evidence="1">CxC2-like cysteine cluster KDZ transposase-associated domain-containing protein</fullName>
    </recommendedName>
</protein>
<dbReference type="HOGENOM" id="CLU_003703_13_0_1"/>
<dbReference type="InterPro" id="IPR041457">
    <property type="entry name" value="CxC2_KDZ-assoc"/>
</dbReference>
<reference evidence="3" key="2">
    <citation type="submission" date="2015-01" db="EMBL/GenBank/DDBJ databases">
        <title>Evolutionary Origins and Diversification of the Mycorrhizal Mutualists.</title>
        <authorList>
            <consortium name="DOE Joint Genome Institute"/>
            <consortium name="Mycorrhizal Genomics Consortium"/>
            <person name="Kohler A."/>
            <person name="Kuo A."/>
            <person name="Nagy L.G."/>
            <person name="Floudas D."/>
            <person name="Copeland A."/>
            <person name="Barry K.W."/>
            <person name="Cichocki N."/>
            <person name="Veneault-Fourrey C."/>
            <person name="LaButti K."/>
            <person name="Lindquist E.A."/>
            <person name="Lipzen A."/>
            <person name="Lundell T."/>
            <person name="Morin E."/>
            <person name="Murat C."/>
            <person name="Riley R."/>
            <person name="Ohm R."/>
            <person name="Sun H."/>
            <person name="Tunlid A."/>
            <person name="Henrissat B."/>
            <person name="Grigoriev I.V."/>
            <person name="Hibbett D.S."/>
            <person name="Martin F."/>
        </authorList>
    </citation>
    <scope>NUCLEOTIDE SEQUENCE [LARGE SCALE GENOMIC DNA]</scope>
    <source>
        <strain evidence="3">ATCC 200175</strain>
    </source>
</reference>
<dbReference type="CDD" id="cd19757">
    <property type="entry name" value="Bbox1"/>
    <property type="match status" value="1"/>
</dbReference>
<evidence type="ECO:0000313" key="2">
    <source>
        <dbReference type="EMBL" id="KIJ10189.1"/>
    </source>
</evidence>
<name>A0A0C9SR71_PAXIN</name>
<evidence type="ECO:0000313" key="3">
    <source>
        <dbReference type="Proteomes" id="UP000053647"/>
    </source>
</evidence>
<dbReference type="Proteomes" id="UP000053647">
    <property type="component" value="Unassembled WGS sequence"/>
</dbReference>
<dbReference type="Pfam" id="PF18803">
    <property type="entry name" value="CxC2"/>
    <property type="match status" value="1"/>
</dbReference>
<proteinExistence type="predicted"/>